<proteinExistence type="predicted"/>
<comment type="caution">
    <text evidence="1">The sequence shown here is derived from an EMBL/GenBank/DDBJ whole genome shotgun (WGS) entry which is preliminary data.</text>
</comment>
<reference evidence="1" key="1">
    <citation type="submission" date="2021-05" db="EMBL/GenBank/DDBJ databases">
        <authorList>
            <person name="Pietrasiak N."/>
            <person name="Ward R."/>
            <person name="Stajich J.E."/>
            <person name="Kurbessoian T."/>
        </authorList>
    </citation>
    <scope>NUCLEOTIDE SEQUENCE</scope>
    <source>
        <strain evidence="1">JT2-VF2</strain>
    </source>
</reference>
<evidence type="ECO:0000313" key="1">
    <source>
        <dbReference type="EMBL" id="MBW4561373.1"/>
    </source>
</evidence>
<protein>
    <submittedName>
        <fullName evidence="1">Uncharacterized protein</fullName>
    </submittedName>
</protein>
<sequence>MIVQEEFDDETSAQSEFEEYIDQLAETIAPEIEIDSVPDELGELYRVWNSYHLLGTFYQNLEGKWVAQACNRDERPCCDTPELAQLFIIAVNGLLVADVA</sequence>
<accession>A0A951PY35</accession>
<gene>
    <name evidence="1" type="ORF">KME32_09465</name>
</gene>
<organism evidence="1 2">
    <name type="scientific">Mojavia pulchra JT2-VF2</name>
    <dbReference type="NCBI Taxonomy" id="287848"/>
    <lineage>
        <taxon>Bacteria</taxon>
        <taxon>Bacillati</taxon>
        <taxon>Cyanobacteriota</taxon>
        <taxon>Cyanophyceae</taxon>
        <taxon>Nostocales</taxon>
        <taxon>Nostocaceae</taxon>
    </lineage>
</organism>
<reference evidence="1" key="2">
    <citation type="journal article" date="2022" name="Microbiol. Resour. Announc.">
        <title>Metagenome Sequencing to Explore Phylogenomics of Terrestrial Cyanobacteria.</title>
        <authorList>
            <person name="Ward R.D."/>
            <person name="Stajich J.E."/>
            <person name="Johansen J.R."/>
            <person name="Huntemann M."/>
            <person name="Clum A."/>
            <person name="Foster B."/>
            <person name="Foster B."/>
            <person name="Roux S."/>
            <person name="Palaniappan K."/>
            <person name="Varghese N."/>
            <person name="Mukherjee S."/>
            <person name="Reddy T.B.K."/>
            <person name="Daum C."/>
            <person name="Copeland A."/>
            <person name="Chen I.A."/>
            <person name="Ivanova N.N."/>
            <person name="Kyrpides N.C."/>
            <person name="Shapiro N."/>
            <person name="Eloe-Fadrosh E.A."/>
            <person name="Pietrasiak N."/>
        </authorList>
    </citation>
    <scope>NUCLEOTIDE SEQUENCE</scope>
    <source>
        <strain evidence="1">JT2-VF2</strain>
    </source>
</reference>
<dbReference type="AlphaFoldDB" id="A0A951PY35"/>
<evidence type="ECO:0000313" key="2">
    <source>
        <dbReference type="Proteomes" id="UP000715781"/>
    </source>
</evidence>
<dbReference type="EMBL" id="JAHHHN010000004">
    <property type="protein sequence ID" value="MBW4561373.1"/>
    <property type="molecule type" value="Genomic_DNA"/>
</dbReference>
<name>A0A951PY35_9NOST</name>
<dbReference type="Proteomes" id="UP000715781">
    <property type="component" value="Unassembled WGS sequence"/>
</dbReference>